<dbReference type="Proteomes" id="UP000019140">
    <property type="component" value="Unassembled WGS sequence"/>
</dbReference>
<gene>
    <name evidence="1" type="ORF">ETSY2_33405</name>
</gene>
<name>W4LZV4_9BACT</name>
<accession>W4LZV4</accession>
<dbReference type="Gene3D" id="3.40.109.10">
    <property type="entry name" value="NADH Oxidase"/>
    <property type="match status" value="1"/>
</dbReference>
<comment type="caution">
    <text evidence="1">The sequence shown here is derived from an EMBL/GenBank/DDBJ whole genome shotgun (WGS) entry which is preliminary data.</text>
</comment>
<feature type="non-terminal residue" evidence="1">
    <location>
        <position position="93"/>
    </location>
</feature>
<dbReference type="HOGENOM" id="CLU_2418157_0_0_7"/>
<keyword evidence="2" id="KW-1185">Reference proteome</keyword>
<dbReference type="InterPro" id="IPR000415">
    <property type="entry name" value="Nitroreductase-like"/>
</dbReference>
<dbReference type="GO" id="GO:0016491">
    <property type="term" value="F:oxidoreductase activity"/>
    <property type="evidence" value="ECO:0007669"/>
    <property type="project" value="InterPro"/>
</dbReference>
<dbReference type="AlphaFoldDB" id="W4LZV4"/>
<protein>
    <submittedName>
        <fullName evidence="1">Uncharacterized protein</fullName>
    </submittedName>
</protein>
<dbReference type="SUPFAM" id="SSF55469">
    <property type="entry name" value="FMN-dependent nitroreductase-like"/>
    <property type="match status" value="1"/>
</dbReference>
<dbReference type="EMBL" id="AZHX01001430">
    <property type="protein sequence ID" value="ETX03455.1"/>
    <property type="molecule type" value="Genomic_DNA"/>
</dbReference>
<sequence length="93" mass="10381">MPGELQQRVEDYGRSFLGFKGIARDDEVGRRNHRRDNFLFYGAPVELIFHLPANAAPGTFLDLGFFMQNVILGFEACGLASCPQYSVASYSDT</sequence>
<evidence type="ECO:0000313" key="1">
    <source>
        <dbReference type="EMBL" id="ETX03455.1"/>
    </source>
</evidence>
<evidence type="ECO:0000313" key="2">
    <source>
        <dbReference type="Proteomes" id="UP000019140"/>
    </source>
</evidence>
<reference evidence="1 2" key="1">
    <citation type="journal article" date="2014" name="Nature">
        <title>An environmental bacterial taxon with a large and distinct metabolic repertoire.</title>
        <authorList>
            <person name="Wilson M.C."/>
            <person name="Mori T."/>
            <person name="Ruckert C."/>
            <person name="Uria A.R."/>
            <person name="Helf M.J."/>
            <person name="Takada K."/>
            <person name="Gernert C."/>
            <person name="Steffens U.A."/>
            <person name="Heycke N."/>
            <person name="Schmitt S."/>
            <person name="Rinke C."/>
            <person name="Helfrich E.J."/>
            <person name="Brachmann A.O."/>
            <person name="Gurgui C."/>
            <person name="Wakimoto T."/>
            <person name="Kracht M."/>
            <person name="Crusemann M."/>
            <person name="Hentschel U."/>
            <person name="Abe I."/>
            <person name="Matsunaga S."/>
            <person name="Kalinowski J."/>
            <person name="Takeyama H."/>
            <person name="Piel J."/>
        </authorList>
    </citation>
    <scope>NUCLEOTIDE SEQUENCE [LARGE SCALE GENOMIC DNA]</scope>
    <source>
        <strain evidence="2">TSY2</strain>
    </source>
</reference>
<proteinExistence type="predicted"/>
<organism evidence="1 2">
    <name type="scientific">Candidatus Entotheonella gemina</name>
    <dbReference type="NCBI Taxonomy" id="1429439"/>
    <lineage>
        <taxon>Bacteria</taxon>
        <taxon>Pseudomonadati</taxon>
        <taxon>Nitrospinota/Tectimicrobiota group</taxon>
        <taxon>Candidatus Tectimicrobiota</taxon>
        <taxon>Candidatus Entotheonellia</taxon>
        <taxon>Candidatus Entotheonellales</taxon>
        <taxon>Candidatus Entotheonellaceae</taxon>
        <taxon>Candidatus Entotheonella</taxon>
    </lineage>
</organism>